<keyword evidence="2" id="KW-0378">Hydrolase</keyword>
<protein>
    <recommendedName>
        <fullName evidence="3">Exonuclease domain-containing protein</fullName>
    </recommendedName>
</protein>
<sequence>MAQRAKYYAIDVEAVATGTDHNARSVAQISVVDEYMRVLLNAYVKPDKPVVSYLTPLTGLTAEVLHAHGVPLAQALAQVRQLLPRDAVLVGQNIGADVSWLGLAEGQDFEGMMDLQGLFRVWNDKFRSWSVFAQGHLAKVLLAWPDPTGPNEHDAVEDARKSMALFNHHRHVLTPNPQAMAAAHAALLAVPPPPSFAKRNASYEGVCMGNRKTCTCGAPFFG</sequence>
<reference evidence="4" key="1">
    <citation type="journal article" date="2020" name="bioRxiv">
        <title>Comparative genomics of Chlamydomonas.</title>
        <authorList>
            <person name="Craig R.J."/>
            <person name="Hasan A.R."/>
            <person name="Ness R.W."/>
            <person name="Keightley P.D."/>
        </authorList>
    </citation>
    <scope>NUCLEOTIDE SEQUENCE</scope>
    <source>
        <strain evidence="4">CCAP 11/173</strain>
    </source>
</reference>
<evidence type="ECO:0000313" key="5">
    <source>
        <dbReference type="Proteomes" id="UP000613740"/>
    </source>
</evidence>
<dbReference type="EMBL" id="JAEHOD010000033">
    <property type="protein sequence ID" value="KAG2442222.1"/>
    <property type="molecule type" value="Genomic_DNA"/>
</dbReference>
<accession>A0A835TB32</accession>
<evidence type="ECO:0000259" key="3">
    <source>
        <dbReference type="SMART" id="SM00479"/>
    </source>
</evidence>
<dbReference type="OrthoDB" id="16516at2759"/>
<dbReference type="SMART" id="SM00479">
    <property type="entry name" value="EXOIII"/>
    <property type="match status" value="1"/>
</dbReference>
<name>A0A835TB32_9CHLO</name>
<evidence type="ECO:0000256" key="2">
    <source>
        <dbReference type="ARBA" id="ARBA00022801"/>
    </source>
</evidence>
<feature type="domain" description="Exonuclease" evidence="3">
    <location>
        <begin position="6"/>
        <end position="175"/>
    </location>
</feature>
<dbReference type="Pfam" id="PF00929">
    <property type="entry name" value="RNase_T"/>
    <property type="match status" value="1"/>
</dbReference>
<dbReference type="GO" id="GO:0005634">
    <property type="term" value="C:nucleus"/>
    <property type="evidence" value="ECO:0007669"/>
    <property type="project" value="TreeGrafter"/>
</dbReference>
<organism evidence="4 5">
    <name type="scientific">Chlamydomonas schloesseri</name>
    <dbReference type="NCBI Taxonomy" id="2026947"/>
    <lineage>
        <taxon>Eukaryota</taxon>
        <taxon>Viridiplantae</taxon>
        <taxon>Chlorophyta</taxon>
        <taxon>core chlorophytes</taxon>
        <taxon>Chlorophyceae</taxon>
        <taxon>CS clade</taxon>
        <taxon>Chlamydomonadales</taxon>
        <taxon>Chlamydomonadaceae</taxon>
        <taxon>Chlamydomonas</taxon>
    </lineage>
</organism>
<dbReference type="PANTHER" id="PTHR12801:SF159">
    <property type="entry name" value="C3H1-TYPE DOMAIN-CONTAINING PROTEIN"/>
    <property type="match status" value="1"/>
</dbReference>
<dbReference type="GO" id="GO:0004527">
    <property type="term" value="F:exonuclease activity"/>
    <property type="evidence" value="ECO:0007669"/>
    <property type="project" value="InterPro"/>
</dbReference>
<dbReference type="PANTHER" id="PTHR12801">
    <property type="entry name" value="RNA EXONUCLEASE REXO1 / RECO3 FAMILY MEMBER-RELATED"/>
    <property type="match status" value="1"/>
</dbReference>
<dbReference type="InterPro" id="IPR036397">
    <property type="entry name" value="RNaseH_sf"/>
</dbReference>
<evidence type="ECO:0000256" key="1">
    <source>
        <dbReference type="ARBA" id="ARBA00022722"/>
    </source>
</evidence>
<keyword evidence="5" id="KW-1185">Reference proteome</keyword>
<comment type="caution">
    <text evidence="4">The sequence shown here is derived from an EMBL/GenBank/DDBJ whole genome shotgun (WGS) entry which is preliminary data.</text>
</comment>
<dbReference type="Proteomes" id="UP000613740">
    <property type="component" value="Unassembled WGS sequence"/>
</dbReference>
<proteinExistence type="predicted"/>
<evidence type="ECO:0000313" key="4">
    <source>
        <dbReference type="EMBL" id="KAG2442222.1"/>
    </source>
</evidence>
<dbReference type="Gene3D" id="3.30.420.10">
    <property type="entry name" value="Ribonuclease H-like superfamily/Ribonuclease H"/>
    <property type="match status" value="1"/>
</dbReference>
<dbReference type="InterPro" id="IPR012337">
    <property type="entry name" value="RNaseH-like_sf"/>
</dbReference>
<dbReference type="InterPro" id="IPR013520">
    <property type="entry name" value="Ribonucl_H"/>
</dbReference>
<dbReference type="GO" id="GO:0003676">
    <property type="term" value="F:nucleic acid binding"/>
    <property type="evidence" value="ECO:0007669"/>
    <property type="project" value="InterPro"/>
</dbReference>
<keyword evidence="1" id="KW-0540">Nuclease</keyword>
<dbReference type="InterPro" id="IPR047021">
    <property type="entry name" value="REXO1/3/4-like"/>
</dbReference>
<dbReference type="SUPFAM" id="SSF53098">
    <property type="entry name" value="Ribonuclease H-like"/>
    <property type="match status" value="1"/>
</dbReference>
<gene>
    <name evidence="4" type="ORF">HYH02_009706</name>
</gene>
<dbReference type="AlphaFoldDB" id="A0A835TB32"/>